<evidence type="ECO:0000313" key="2">
    <source>
        <dbReference type="EMBL" id="KAF9732454.1"/>
    </source>
</evidence>
<dbReference type="GO" id="GO:0003723">
    <property type="term" value="F:RNA binding"/>
    <property type="evidence" value="ECO:0007669"/>
    <property type="project" value="InterPro"/>
</dbReference>
<protein>
    <submittedName>
        <fullName evidence="2">Mitochondrial protein cyt-4</fullName>
    </submittedName>
</protein>
<dbReference type="AlphaFoldDB" id="A0A9P6GDZ8"/>
<dbReference type="Pfam" id="PF23216">
    <property type="entry name" value="WHD_CYT4"/>
    <property type="match status" value="1"/>
</dbReference>
<dbReference type="EMBL" id="WJXW01000010">
    <property type="protein sequence ID" value="KAF9732454.1"/>
    <property type="molecule type" value="Genomic_DNA"/>
</dbReference>
<name>A0A9P6GDZ8_9PLEO</name>
<dbReference type="PANTHER" id="PTHR23355">
    <property type="entry name" value="RIBONUCLEASE"/>
    <property type="match status" value="1"/>
</dbReference>
<dbReference type="Pfam" id="PF00773">
    <property type="entry name" value="RNB"/>
    <property type="match status" value="1"/>
</dbReference>
<dbReference type="OrthoDB" id="2285229at2759"/>
<dbReference type="InterPro" id="IPR001900">
    <property type="entry name" value="RNase_II/R"/>
</dbReference>
<dbReference type="InterPro" id="IPR012340">
    <property type="entry name" value="NA-bd_OB-fold"/>
</dbReference>
<comment type="caution">
    <text evidence="2">The sequence shown here is derived from an EMBL/GenBank/DDBJ whole genome shotgun (WGS) entry which is preliminary data.</text>
</comment>
<dbReference type="InterPro" id="IPR056625">
    <property type="entry name" value="SH3_CYT4"/>
</dbReference>
<evidence type="ECO:0000259" key="1">
    <source>
        <dbReference type="SMART" id="SM00955"/>
    </source>
</evidence>
<sequence>MIQSRSSWQTTSICWQCQWRFANQRRTFAQKAWRKDELAPRIASRLPRRALHDTGRVCTASIAPHISVAPSVDPPLLQPGRHKLSTRDHLEQWNQTFGGPDELELSAFEKHPARGDIHNTVAKLSFGSKADEDVEGDETRDTEDDDDELVTIGLFLSPGDVVELSQPGREPVLAVFVQQLELTSQFYSVNGRWTLSGQSRISFALPGAIDPALLQPLIPYLPTTTEGGRPKNSVQAPREIGAPVQELLSQLTEESERIYRTNAPVLDSAYSTLADATRTRMMTLSQIAKTLLGNGVPTWSPSPSALLAVRKALQHNEFRFRTDANSQRLTNIFAIRPKVDVEMVETVHEWVREYREHEAALASTVDRKPPTRGVGAQNIHIFVKKTQRLIAESRKSRESKYGFVGPDHSHSTTKNSSGIKTTVSGDDFTTADRQIISFLQAWVLMNQFASMPNLHAACASILQAIGCYGHVEATVNPLSAMGRSVGQMLLQEIGVTTPFENSVIYNENLMLPTVRLSRNLELLNTKAELIRRNPDFKDTMADLRRDWGPITVYCIDSAGAHEIDDGISIERVHGKPSEYWLHVHVANPTAFFSKTHVLSGLAAHMTESIYTPERSFPMLPSWASQNYFSLFSNRAVITFSARIDDSGNTLESKIQHGIIRNVVSITPEELATHLEEYTPREAKRGEAISLVVGAGHVPAQKKSHPLPKLAPEQLQNLRDLYAAARSLWKGRKAAGAVRFARAGQAAISVYQKPDVGGLTWMPPSVERVRRVVGDPIIELRCPENSTNVKFFTEDIDSSNIVEEMMVLACRTAGSWCAERGIPVMFRGTVENPNSPFSRKEYYEKVLYPELQKTGKLTLLTVQNYITALGRAIAHSSPIPHQTLGAEAYIKVTSPLRRFSDMIAHWQIEAAIRFEARTGQKLDAQALADAPRFILPFSHRQMQESIITLSPREKVISKANKTSNEFWGVQAFMRAFYYQEAPLPATFTVRITRPGLPDGSTALIEEYGMNVFLAKGVDEDHQVGDLWEAKISHINSFKSTIHAVPVRLIDRELQV</sequence>
<dbReference type="InterPro" id="IPR057912">
    <property type="entry name" value="OB_CYT4_C"/>
</dbReference>
<feature type="domain" description="RNB" evidence="1">
    <location>
        <begin position="544"/>
        <end position="913"/>
    </location>
</feature>
<dbReference type="GO" id="GO:0006402">
    <property type="term" value="P:mRNA catabolic process"/>
    <property type="evidence" value="ECO:0007669"/>
    <property type="project" value="TreeGrafter"/>
</dbReference>
<organism evidence="2 3">
    <name type="scientific">Paraphaeosphaeria minitans</name>
    <dbReference type="NCBI Taxonomy" id="565426"/>
    <lineage>
        <taxon>Eukaryota</taxon>
        <taxon>Fungi</taxon>
        <taxon>Dikarya</taxon>
        <taxon>Ascomycota</taxon>
        <taxon>Pezizomycotina</taxon>
        <taxon>Dothideomycetes</taxon>
        <taxon>Pleosporomycetidae</taxon>
        <taxon>Pleosporales</taxon>
        <taxon>Massarineae</taxon>
        <taxon>Didymosphaeriaceae</taxon>
        <taxon>Paraphaeosphaeria</taxon>
    </lineage>
</organism>
<dbReference type="Pfam" id="PF25522">
    <property type="entry name" value="OB_cyt-4"/>
    <property type="match status" value="1"/>
</dbReference>
<dbReference type="InterPro" id="IPR050180">
    <property type="entry name" value="RNR_Ribonuclease"/>
</dbReference>
<evidence type="ECO:0000313" key="3">
    <source>
        <dbReference type="Proteomes" id="UP000756921"/>
    </source>
</evidence>
<dbReference type="SMART" id="SM00955">
    <property type="entry name" value="RNB"/>
    <property type="match status" value="1"/>
</dbReference>
<reference evidence="2" key="1">
    <citation type="journal article" date="2020" name="Mol. Plant Microbe Interact.">
        <title>Genome Sequence of the Biocontrol Agent Coniothyrium minitans strain Conio (IMI 134523).</title>
        <authorList>
            <person name="Patel D."/>
            <person name="Shittu T.A."/>
            <person name="Baroncelli R."/>
            <person name="Muthumeenakshi S."/>
            <person name="Osborne T.H."/>
            <person name="Janganan T.K."/>
            <person name="Sreenivasaprasad S."/>
        </authorList>
    </citation>
    <scope>NUCLEOTIDE SEQUENCE</scope>
    <source>
        <strain evidence="2">Conio</strain>
    </source>
</reference>
<dbReference type="SUPFAM" id="SSF50249">
    <property type="entry name" value="Nucleic acid-binding proteins"/>
    <property type="match status" value="1"/>
</dbReference>
<dbReference type="InterPro" id="IPR056624">
    <property type="entry name" value="WH_CYT4"/>
</dbReference>
<dbReference type="GO" id="GO:0000932">
    <property type="term" value="C:P-body"/>
    <property type="evidence" value="ECO:0007669"/>
    <property type="project" value="TreeGrafter"/>
</dbReference>
<keyword evidence="3" id="KW-1185">Reference proteome</keyword>
<dbReference type="PANTHER" id="PTHR23355:SF65">
    <property type="entry name" value="EXORIBONUCLEASE CYT-4, PUTATIVE (AFU_ORTHOLOGUE AFUA_7G01550)-RELATED"/>
    <property type="match status" value="1"/>
</dbReference>
<dbReference type="GO" id="GO:0000175">
    <property type="term" value="F:3'-5'-RNA exonuclease activity"/>
    <property type="evidence" value="ECO:0007669"/>
    <property type="project" value="TreeGrafter"/>
</dbReference>
<accession>A0A9P6GDZ8</accession>
<proteinExistence type="predicted"/>
<gene>
    <name evidence="2" type="ORF">PMIN01_09312</name>
</gene>
<dbReference type="Proteomes" id="UP000756921">
    <property type="component" value="Unassembled WGS sequence"/>
</dbReference>
<dbReference type="Pfam" id="PF23214">
    <property type="entry name" value="SH3_CYT4"/>
    <property type="match status" value="1"/>
</dbReference>